<dbReference type="CDD" id="cd10941">
    <property type="entry name" value="CE4_PuuE_HpPgdA_like_2"/>
    <property type="match status" value="1"/>
</dbReference>
<dbReference type="PANTHER" id="PTHR47561">
    <property type="entry name" value="POLYSACCHARIDE DEACETYLASE FAMILY PROTEIN (AFU_ORTHOLOGUE AFUA_6G05030)"/>
    <property type="match status" value="1"/>
</dbReference>
<gene>
    <name evidence="2" type="ORF">C447_11570</name>
</gene>
<dbReference type="Pfam" id="PF11959">
    <property type="entry name" value="DUF3473"/>
    <property type="match status" value="1"/>
</dbReference>
<dbReference type="InterPro" id="IPR045235">
    <property type="entry name" value="PuuE_HpPgdA-like"/>
</dbReference>
<dbReference type="OrthoDB" id="10436at2157"/>
<sequence length="307" mass="33620">MSDEVTNVLSFDVEHWYSATLLRERVTDPATHVEASVERVLAILDRFDVRATFFVVGELAHERPDLVARIADAGHEVGSHGHTHRPLFELDRDEFAAELEASAVAIHDATGTWPTGFRAPNFSVTPRTAWAIEALEAAGYRYDSSVFPVKTPMYGVADAPVRPYRLDPRAPFTDSGDEADGRLVELPLAVFHPRVRLPVAGGFYARVLPTWPVKRGIRSLNARGHPATIYFHPWEFNPAVRSAAEHAPIPAHARFVSFHGIERLAAKLEALLDEFAFGTAGAVADGYADPGEVATDGTAPLRIGGER</sequence>
<dbReference type="InterPro" id="IPR002509">
    <property type="entry name" value="NODB_dom"/>
</dbReference>
<evidence type="ECO:0000313" key="3">
    <source>
        <dbReference type="Proteomes" id="UP000011566"/>
    </source>
</evidence>
<dbReference type="AlphaFoldDB" id="M0LY34"/>
<name>M0LY34_9EURY</name>
<dbReference type="GO" id="GO:0016810">
    <property type="term" value="F:hydrolase activity, acting on carbon-nitrogen (but not peptide) bonds"/>
    <property type="evidence" value="ECO:0007669"/>
    <property type="project" value="InterPro"/>
</dbReference>
<dbReference type="PROSITE" id="PS51677">
    <property type="entry name" value="NODB"/>
    <property type="match status" value="1"/>
</dbReference>
<reference evidence="2 3" key="1">
    <citation type="journal article" date="2014" name="PLoS Genet.">
        <title>Phylogenetically driven sequencing of extremely halophilic archaea reveals strategies for static and dynamic osmo-response.</title>
        <authorList>
            <person name="Becker E.A."/>
            <person name="Seitzer P.M."/>
            <person name="Tritt A."/>
            <person name="Larsen D."/>
            <person name="Krusor M."/>
            <person name="Yao A.I."/>
            <person name="Wu D."/>
            <person name="Madern D."/>
            <person name="Eisen J.A."/>
            <person name="Darling A.E."/>
            <person name="Facciotti M.T."/>
        </authorList>
    </citation>
    <scope>NUCLEOTIDE SEQUENCE [LARGE SCALE GENOMIC DNA]</scope>
    <source>
        <strain evidence="2 3">100A6</strain>
    </source>
</reference>
<proteinExistence type="predicted"/>
<evidence type="ECO:0000259" key="1">
    <source>
        <dbReference type="PROSITE" id="PS51677"/>
    </source>
</evidence>
<dbReference type="Pfam" id="PF01522">
    <property type="entry name" value="Polysacc_deac_1"/>
    <property type="match status" value="1"/>
</dbReference>
<dbReference type="Proteomes" id="UP000011566">
    <property type="component" value="Unassembled WGS sequence"/>
</dbReference>
<dbReference type="PANTHER" id="PTHR47561:SF1">
    <property type="entry name" value="POLYSACCHARIDE DEACETYLASE FAMILY PROTEIN (AFU_ORTHOLOGUE AFUA_6G05030)"/>
    <property type="match status" value="1"/>
</dbReference>
<dbReference type="GO" id="GO:0005975">
    <property type="term" value="P:carbohydrate metabolic process"/>
    <property type="evidence" value="ECO:0007669"/>
    <property type="project" value="InterPro"/>
</dbReference>
<dbReference type="InterPro" id="IPR011330">
    <property type="entry name" value="Glyco_hydro/deAcase_b/a-brl"/>
</dbReference>
<dbReference type="PATRIC" id="fig|1132509.6.peg.2627"/>
<protein>
    <submittedName>
        <fullName evidence="2">Putative polysaccharide deacetylase</fullName>
    </submittedName>
</protein>
<dbReference type="eggNOG" id="arCOG02876">
    <property type="taxonomic scope" value="Archaea"/>
</dbReference>
<dbReference type="Gene3D" id="3.20.20.370">
    <property type="entry name" value="Glycoside hydrolase/deacetylase"/>
    <property type="match status" value="1"/>
</dbReference>
<comment type="caution">
    <text evidence="2">The sequence shown here is derived from an EMBL/GenBank/DDBJ whole genome shotgun (WGS) entry which is preliminary data.</text>
</comment>
<evidence type="ECO:0000313" key="2">
    <source>
        <dbReference type="EMBL" id="EMA38073.1"/>
    </source>
</evidence>
<dbReference type="RefSeq" id="WP_007694019.1">
    <property type="nucleotide sequence ID" value="NZ_AJRK01000436.1"/>
</dbReference>
<dbReference type="SUPFAM" id="SSF88713">
    <property type="entry name" value="Glycoside hydrolase/deacetylase"/>
    <property type="match status" value="1"/>
</dbReference>
<accession>M0LY34</accession>
<organism evidence="2 3">
    <name type="scientific">Halococcus hamelinensis 100A6</name>
    <dbReference type="NCBI Taxonomy" id="1132509"/>
    <lineage>
        <taxon>Archaea</taxon>
        <taxon>Methanobacteriati</taxon>
        <taxon>Methanobacteriota</taxon>
        <taxon>Stenosarchaea group</taxon>
        <taxon>Halobacteria</taxon>
        <taxon>Halobacteriales</taxon>
        <taxon>Halococcaceae</taxon>
        <taxon>Halococcus</taxon>
    </lineage>
</organism>
<keyword evidence="3" id="KW-1185">Reference proteome</keyword>
<dbReference type="EMBL" id="AOMB01000032">
    <property type="protein sequence ID" value="EMA38073.1"/>
    <property type="molecule type" value="Genomic_DNA"/>
</dbReference>
<dbReference type="InterPro" id="IPR022560">
    <property type="entry name" value="DUF3473"/>
</dbReference>
<feature type="domain" description="NodB homology" evidence="1">
    <location>
        <begin position="18"/>
        <end position="169"/>
    </location>
</feature>